<dbReference type="Proteomes" id="UP000076407">
    <property type="component" value="Unassembled WGS sequence"/>
</dbReference>
<name>A0A182XQ84_ANOQN</name>
<dbReference type="VEuPathDB" id="VectorBase:AQUA014030"/>
<evidence type="ECO:0000313" key="1">
    <source>
        <dbReference type="EnsemblMetazoa" id="AQUA014030-PA"/>
    </source>
</evidence>
<evidence type="ECO:0000313" key="2">
    <source>
        <dbReference type="Proteomes" id="UP000076407"/>
    </source>
</evidence>
<reference evidence="1" key="1">
    <citation type="submission" date="2020-05" db="UniProtKB">
        <authorList>
            <consortium name="EnsemblMetazoa"/>
        </authorList>
    </citation>
    <scope>IDENTIFICATION</scope>
    <source>
        <strain evidence="1">SANGQUA</strain>
    </source>
</reference>
<sequence length="34" mass="3903">MQLPAMEVKGMYKVHPNYYHHPSKKTATAAANMR</sequence>
<dbReference type="EnsemblMetazoa" id="AQUA014030-RA">
    <property type="protein sequence ID" value="AQUA014030-PA"/>
    <property type="gene ID" value="AQUA014030"/>
</dbReference>
<keyword evidence="2" id="KW-1185">Reference proteome</keyword>
<proteinExistence type="predicted"/>
<organism evidence="1 2">
    <name type="scientific">Anopheles quadriannulatus</name>
    <name type="common">Mosquito</name>
    <dbReference type="NCBI Taxonomy" id="34691"/>
    <lineage>
        <taxon>Eukaryota</taxon>
        <taxon>Metazoa</taxon>
        <taxon>Ecdysozoa</taxon>
        <taxon>Arthropoda</taxon>
        <taxon>Hexapoda</taxon>
        <taxon>Insecta</taxon>
        <taxon>Pterygota</taxon>
        <taxon>Neoptera</taxon>
        <taxon>Endopterygota</taxon>
        <taxon>Diptera</taxon>
        <taxon>Nematocera</taxon>
        <taxon>Culicoidea</taxon>
        <taxon>Culicidae</taxon>
        <taxon>Anophelinae</taxon>
        <taxon>Anopheles</taxon>
    </lineage>
</organism>
<dbReference type="AlphaFoldDB" id="A0A182XQ84"/>
<accession>A0A182XQ84</accession>
<protein>
    <submittedName>
        <fullName evidence="1">Uncharacterized protein</fullName>
    </submittedName>
</protein>